<dbReference type="EMBL" id="CP042189">
    <property type="protein sequence ID" value="QDS70773.1"/>
    <property type="molecule type" value="Genomic_DNA"/>
</dbReference>
<dbReference type="InterPro" id="IPR045170">
    <property type="entry name" value="MTOX"/>
</dbReference>
<protein>
    <recommendedName>
        <fullName evidence="6">FAD dependent oxidoreductase domain-containing protein</fullName>
    </recommendedName>
</protein>
<evidence type="ECO:0000313" key="7">
    <source>
        <dbReference type="EMBL" id="QDS70773.1"/>
    </source>
</evidence>
<dbReference type="PANTHER" id="PTHR10961:SF37">
    <property type="entry name" value="FAD DEPENDENT OXIDOREDUCTASE DOMAIN-CONTAINING PROTEIN"/>
    <property type="match status" value="1"/>
</dbReference>
<dbReference type="STRING" id="50376.A0A517L555"/>
<dbReference type="GO" id="GO:0008115">
    <property type="term" value="F:sarcosine oxidase activity"/>
    <property type="evidence" value="ECO:0007669"/>
    <property type="project" value="TreeGrafter"/>
</dbReference>
<dbReference type="AlphaFoldDB" id="A0A517L555"/>
<evidence type="ECO:0000256" key="4">
    <source>
        <dbReference type="ARBA" id="ARBA00022827"/>
    </source>
</evidence>
<dbReference type="InterPro" id="IPR006076">
    <property type="entry name" value="FAD-dep_OxRdtase"/>
</dbReference>
<dbReference type="PANTHER" id="PTHR10961">
    <property type="entry name" value="PEROXISOMAL SARCOSINE OXIDASE"/>
    <property type="match status" value="1"/>
</dbReference>
<accession>A0A517L555</accession>
<comment type="similarity">
    <text evidence="2">Belongs to the MSOX/MTOX family.</text>
</comment>
<name>A0A517L555_9PEZI</name>
<dbReference type="SUPFAM" id="SSF51905">
    <property type="entry name" value="FAD/NAD(P)-binding domain"/>
    <property type="match status" value="1"/>
</dbReference>
<evidence type="ECO:0000259" key="6">
    <source>
        <dbReference type="Pfam" id="PF01266"/>
    </source>
</evidence>
<gene>
    <name evidence="7" type="ORF">FKW77_003975</name>
</gene>
<keyword evidence="5" id="KW-0560">Oxidoreductase</keyword>
<dbReference type="GO" id="GO:0051698">
    <property type="term" value="F:saccharopine oxidase activity"/>
    <property type="evidence" value="ECO:0007669"/>
    <property type="project" value="TreeGrafter"/>
</dbReference>
<evidence type="ECO:0000313" key="8">
    <source>
        <dbReference type="Proteomes" id="UP000316270"/>
    </source>
</evidence>
<keyword evidence="4" id="KW-0274">FAD</keyword>
<evidence type="ECO:0000256" key="5">
    <source>
        <dbReference type="ARBA" id="ARBA00023002"/>
    </source>
</evidence>
<dbReference type="Gene3D" id="3.50.50.60">
    <property type="entry name" value="FAD/NAD(P)-binding domain"/>
    <property type="match status" value="1"/>
</dbReference>
<dbReference type="Pfam" id="PF01266">
    <property type="entry name" value="DAO"/>
    <property type="match status" value="1"/>
</dbReference>
<dbReference type="GO" id="GO:0050660">
    <property type="term" value="F:flavin adenine dinucleotide binding"/>
    <property type="evidence" value="ECO:0007669"/>
    <property type="project" value="InterPro"/>
</dbReference>
<dbReference type="InterPro" id="IPR036188">
    <property type="entry name" value="FAD/NAD-bd_sf"/>
</dbReference>
<keyword evidence="8" id="KW-1185">Reference proteome</keyword>
<comment type="cofactor">
    <cofactor evidence="1">
        <name>FAD</name>
        <dbReference type="ChEBI" id="CHEBI:57692"/>
    </cofactor>
</comment>
<organism evidence="7 8">
    <name type="scientific">Venturia effusa</name>
    <dbReference type="NCBI Taxonomy" id="50376"/>
    <lineage>
        <taxon>Eukaryota</taxon>
        <taxon>Fungi</taxon>
        <taxon>Dikarya</taxon>
        <taxon>Ascomycota</taxon>
        <taxon>Pezizomycotina</taxon>
        <taxon>Dothideomycetes</taxon>
        <taxon>Pleosporomycetidae</taxon>
        <taxon>Venturiales</taxon>
        <taxon>Venturiaceae</taxon>
        <taxon>Venturia</taxon>
    </lineage>
</organism>
<proteinExistence type="inferred from homology"/>
<keyword evidence="3" id="KW-0285">Flavoprotein</keyword>
<sequence>MKYLIVGAGAFGASLALYLKKAHPDVEIDLIDCTPFPNPSAAAHDLNKIIRAEYEDPMYMSLALEAIDIWRNDPIYKPYFHEIGIIFAGILEPGLKVVENYKKLTGKSPAKLLEPDEAKPKFDGIWRDADWTGAAIDLGMKYAVHTVTGVVFDESGATTGVKTAENEVLLANRVVLCTGARTAELLADSAPEKPELYTGDRLVAAAAAICLFRVPESEMSKFTTIPAIVNPMGEIAGESIPPGPKRLCKCTHELSFKNDTFHEASKTTISIPPKAASQKVWSQALPVGLKEETHKIAKKMYGSYVEGLEPETYRMCWDAITPNQDFVICPHPASNNLFIAAGGSFHGWKFLANIGIYITQMLDGELSEEKKARWAWDRSNEGGNCAMYLPQRDLKDIKGYAKM</sequence>
<dbReference type="Proteomes" id="UP000316270">
    <property type="component" value="Chromosome 5"/>
</dbReference>
<evidence type="ECO:0000256" key="1">
    <source>
        <dbReference type="ARBA" id="ARBA00001974"/>
    </source>
</evidence>
<dbReference type="OrthoDB" id="2219495at2759"/>
<evidence type="ECO:0000256" key="3">
    <source>
        <dbReference type="ARBA" id="ARBA00022630"/>
    </source>
</evidence>
<reference evidence="7 8" key="1">
    <citation type="submission" date="2019-07" db="EMBL/GenBank/DDBJ databases">
        <title>Finished genome of Venturia effusa.</title>
        <authorList>
            <person name="Young C.A."/>
            <person name="Cox M.P."/>
            <person name="Ganley A.R.D."/>
            <person name="David W.J."/>
        </authorList>
    </citation>
    <scope>NUCLEOTIDE SEQUENCE [LARGE SCALE GENOMIC DNA]</scope>
    <source>
        <strain evidence="8">albino</strain>
    </source>
</reference>
<feature type="domain" description="FAD dependent oxidoreductase" evidence="6">
    <location>
        <begin position="3"/>
        <end position="361"/>
    </location>
</feature>
<evidence type="ECO:0000256" key="2">
    <source>
        <dbReference type="ARBA" id="ARBA00010989"/>
    </source>
</evidence>
<dbReference type="Gene3D" id="3.30.9.10">
    <property type="entry name" value="D-Amino Acid Oxidase, subunit A, domain 2"/>
    <property type="match status" value="1"/>
</dbReference>